<dbReference type="Pfam" id="PF03186">
    <property type="entry name" value="CobD_Cbib"/>
    <property type="match status" value="1"/>
</dbReference>
<keyword evidence="6 9" id="KW-0812">Transmembrane</keyword>
<dbReference type="InterPro" id="IPR004485">
    <property type="entry name" value="Cobalamin_biosynth_CobD/CbiB"/>
</dbReference>
<dbReference type="PANTHER" id="PTHR34308">
    <property type="entry name" value="COBALAMIN BIOSYNTHESIS PROTEIN CBIB"/>
    <property type="match status" value="1"/>
</dbReference>
<comment type="similarity">
    <text evidence="3 9">Belongs to the CobD/CbiB family.</text>
</comment>
<keyword evidence="5 9" id="KW-0169">Cobalamin biosynthesis</keyword>
<dbReference type="NCBIfam" id="TIGR00380">
    <property type="entry name" value="cobal_cbiB"/>
    <property type="match status" value="1"/>
</dbReference>
<keyword evidence="8 9" id="KW-0472">Membrane</keyword>
<dbReference type="Proteomes" id="UP001379533">
    <property type="component" value="Chromosome"/>
</dbReference>
<organism evidence="10 11">
    <name type="scientific">Pendulispora brunnea</name>
    <dbReference type="NCBI Taxonomy" id="2905690"/>
    <lineage>
        <taxon>Bacteria</taxon>
        <taxon>Pseudomonadati</taxon>
        <taxon>Myxococcota</taxon>
        <taxon>Myxococcia</taxon>
        <taxon>Myxococcales</taxon>
        <taxon>Sorangiineae</taxon>
        <taxon>Pendulisporaceae</taxon>
        <taxon>Pendulispora</taxon>
    </lineage>
</organism>
<protein>
    <recommendedName>
        <fullName evidence="9">Cobalamin biosynthesis protein CobD</fullName>
    </recommendedName>
</protein>
<evidence type="ECO:0000256" key="6">
    <source>
        <dbReference type="ARBA" id="ARBA00022692"/>
    </source>
</evidence>
<name>A0ABZ2KA83_9BACT</name>
<feature type="transmembrane region" description="Helical" evidence="9">
    <location>
        <begin position="155"/>
        <end position="176"/>
    </location>
</feature>
<evidence type="ECO:0000256" key="9">
    <source>
        <dbReference type="HAMAP-Rule" id="MF_00024"/>
    </source>
</evidence>
<evidence type="ECO:0000256" key="5">
    <source>
        <dbReference type="ARBA" id="ARBA00022573"/>
    </source>
</evidence>
<sequence length="307" mass="32042">MMAPLVLAAAYALDGAFGEPPNRLHPVAWMGSIIGHARRWALGAQGRWGQLARGAIVALAIPAAFAAMAHVVVNALGRSVWLATLGTALLLKPMFAVRALRDAAFTVRDALECGDVASARRGLGSLCSRKADHLEKEALVAATVESIAENISDSVVAPLLFFACFGLEGAVFYRAVNTLDAMMGYHGHLEYAGKAAARLDDLANLVPARFAALLLLVAGALTGARVGRGIAILRRDGARTESPNAGWPMATMAGLLGVRLTKPDHYALGDAVHPLEPAHITAAWRIASLAALGSLVTSALLSRGLHG</sequence>
<comment type="function">
    <text evidence="9">Converts cobyric acid to cobinamide by the addition of aminopropanol on the F carboxylic group.</text>
</comment>
<comment type="pathway">
    <text evidence="2 9">Cofactor biosynthesis; adenosylcobalamin biosynthesis.</text>
</comment>
<comment type="subcellular location">
    <subcellularLocation>
        <location evidence="1 9">Cell membrane</location>
        <topology evidence="1 9">Multi-pass membrane protein</topology>
    </subcellularLocation>
</comment>
<evidence type="ECO:0000256" key="7">
    <source>
        <dbReference type="ARBA" id="ARBA00022989"/>
    </source>
</evidence>
<accession>A0ABZ2KA83</accession>
<dbReference type="RefSeq" id="WP_394845593.1">
    <property type="nucleotide sequence ID" value="NZ_CP089982.1"/>
</dbReference>
<evidence type="ECO:0000256" key="4">
    <source>
        <dbReference type="ARBA" id="ARBA00022475"/>
    </source>
</evidence>
<proteinExistence type="inferred from homology"/>
<dbReference type="PANTHER" id="PTHR34308:SF1">
    <property type="entry name" value="COBALAMIN BIOSYNTHESIS PROTEIN CBIB"/>
    <property type="match status" value="1"/>
</dbReference>
<comment type="caution">
    <text evidence="9">Lacks conserved residue(s) required for the propagation of feature annotation.</text>
</comment>
<dbReference type="HAMAP" id="MF_00024">
    <property type="entry name" value="CobD_CbiB"/>
    <property type="match status" value="1"/>
</dbReference>
<evidence type="ECO:0000313" key="11">
    <source>
        <dbReference type="Proteomes" id="UP001379533"/>
    </source>
</evidence>
<evidence type="ECO:0000256" key="2">
    <source>
        <dbReference type="ARBA" id="ARBA00004953"/>
    </source>
</evidence>
<keyword evidence="11" id="KW-1185">Reference proteome</keyword>
<reference evidence="10 11" key="1">
    <citation type="submission" date="2021-12" db="EMBL/GenBank/DDBJ databases">
        <title>Discovery of the Pendulisporaceae a myxobacterial family with distinct sporulation behavior and unique specialized metabolism.</title>
        <authorList>
            <person name="Garcia R."/>
            <person name="Popoff A."/>
            <person name="Bader C.D."/>
            <person name="Loehr J."/>
            <person name="Walesch S."/>
            <person name="Walt C."/>
            <person name="Boldt J."/>
            <person name="Bunk B."/>
            <person name="Haeckl F.J.F.P.J."/>
            <person name="Gunesch A.P."/>
            <person name="Birkelbach J."/>
            <person name="Nuebel U."/>
            <person name="Pietschmann T."/>
            <person name="Bach T."/>
            <person name="Mueller R."/>
        </authorList>
    </citation>
    <scope>NUCLEOTIDE SEQUENCE [LARGE SCALE GENOMIC DNA]</scope>
    <source>
        <strain evidence="10 11">MSr12523</strain>
    </source>
</reference>
<gene>
    <name evidence="10" type="primary">cbiB</name>
    <name evidence="9" type="synonym">cobD</name>
    <name evidence="10" type="ORF">LZC95_52260</name>
</gene>
<feature type="transmembrane region" description="Helical" evidence="9">
    <location>
        <begin position="55"/>
        <end position="76"/>
    </location>
</feature>
<evidence type="ECO:0000256" key="3">
    <source>
        <dbReference type="ARBA" id="ARBA00006263"/>
    </source>
</evidence>
<feature type="transmembrane region" description="Helical" evidence="9">
    <location>
        <begin position="206"/>
        <end position="224"/>
    </location>
</feature>
<evidence type="ECO:0000313" key="10">
    <source>
        <dbReference type="EMBL" id="WXA94984.1"/>
    </source>
</evidence>
<dbReference type="EMBL" id="CP089982">
    <property type="protein sequence ID" value="WXA94984.1"/>
    <property type="molecule type" value="Genomic_DNA"/>
</dbReference>
<keyword evidence="7 9" id="KW-1133">Transmembrane helix</keyword>
<keyword evidence="4 9" id="KW-1003">Cell membrane</keyword>
<evidence type="ECO:0000256" key="1">
    <source>
        <dbReference type="ARBA" id="ARBA00004651"/>
    </source>
</evidence>
<evidence type="ECO:0000256" key="8">
    <source>
        <dbReference type="ARBA" id="ARBA00023136"/>
    </source>
</evidence>